<sequence length="132" mass="14572">MCVGKYLIDRPVSCVFSSLPSVRKATREADRQAVSIVHNRRHVSQRSVCVCMGDSMRQTDTLSHPHPSPHTRQAGRQAGTEKYQSAACIVCRCTLSVYRHMWPHKKSNNGSTHISSNNSSPHIQRGGLTGCG</sequence>
<dbReference type="EMBL" id="HBGB01046213">
    <property type="protein sequence ID" value="CAD9072104.1"/>
    <property type="molecule type" value="Transcribed_RNA"/>
</dbReference>
<dbReference type="AlphaFoldDB" id="A0A7S1KG58"/>
<organism evidence="2">
    <name type="scientific">Vitrella brassicaformis</name>
    <dbReference type="NCBI Taxonomy" id="1169539"/>
    <lineage>
        <taxon>Eukaryota</taxon>
        <taxon>Sar</taxon>
        <taxon>Alveolata</taxon>
        <taxon>Colpodellida</taxon>
        <taxon>Vitrellaceae</taxon>
        <taxon>Vitrella</taxon>
    </lineage>
</organism>
<proteinExistence type="predicted"/>
<feature type="compositionally biased region" description="Polar residues" evidence="1">
    <location>
        <begin position="108"/>
        <end position="122"/>
    </location>
</feature>
<accession>A0A7S1KG58</accession>
<evidence type="ECO:0000256" key="1">
    <source>
        <dbReference type="SAM" id="MobiDB-lite"/>
    </source>
</evidence>
<gene>
    <name evidence="2" type="ORF">VBRA1451_LOCUS27187</name>
</gene>
<reference evidence="2" key="1">
    <citation type="submission" date="2021-01" db="EMBL/GenBank/DDBJ databases">
        <authorList>
            <person name="Corre E."/>
            <person name="Pelletier E."/>
            <person name="Niang G."/>
            <person name="Scheremetjew M."/>
            <person name="Finn R."/>
            <person name="Kale V."/>
            <person name="Holt S."/>
            <person name="Cochrane G."/>
            <person name="Meng A."/>
            <person name="Brown T."/>
            <person name="Cohen L."/>
        </authorList>
    </citation>
    <scope>NUCLEOTIDE SEQUENCE</scope>
    <source>
        <strain evidence="2">CCMP3346</strain>
    </source>
</reference>
<name>A0A7S1KG58_9ALVE</name>
<protein>
    <submittedName>
        <fullName evidence="2">Uncharacterized protein</fullName>
    </submittedName>
</protein>
<evidence type="ECO:0000313" key="2">
    <source>
        <dbReference type="EMBL" id="CAD9072104.1"/>
    </source>
</evidence>
<feature type="region of interest" description="Disordered" evidence="1">
    <location>
        <begin position="107"/>
        <end position="132"/>
    </location>
</feature>